<evidence type="ECO:0000256" key="1">
    <source>
        <dbReference type="ARBA" id="ARBA00005652"/>
    </source>
</evidence>
<comment type="caution">
    <text evidence="5">The sequence shown here is derived from an EMBL/GenBank/DDBJ whole genome shotgun (WGS) entry which is preliminary data.</text>
</comment>
<dbReference type="PANTHER" id="PTHR18829">
    <property type="entry name" value="PROTEIN YAE1 HOMOLOG"/>
    <property type="match status" value="1"/>
</dbReference>
<accession>A0A8S9K094</accession>
<evidence type="ECO:0000256" key="2">
    <source>
        <dbReference type="ARBA" id="ARBA00023277"/>
    </source>
</evidence>
<dbReference type="EMBL" id="QGKY02000246">
    <property type="protein sequence ID" value="KAF2587621.1"/>
    <property type="molecule type" value="Genomic_DNA"/>
</dbReference>
<keyword evidence="4" id="KW-0378">Hydrolase</keyword>
<dbReference type="AlphaFoldDB" id="A0A8S9K094"/>
<gene>
    <name evidence="5" type="ORF">F2Q70_00035309</name>
</gene>
<organism evidence="5">
    <name type="scientific">Brassica cretica</name>
    <name type="common">Mustard</name>
    <dbReference type="NCBI Taxonomy" id="69181"/>
    <lineage>
        <taxon>Eukaryota</taxon>
        <taxon>Viridiplantae</taxon>
        <taxon>Streptophyta</taxon>
        <taxon>Embryophyta</taxon>
        <taxon>Tracheophyta</taxon>
        <taxon>Spermatophyta</taxon>
        <taxon>Magnoliopsida</taxon>
        <taxon>eudicotyledons</taxon>
        <taxon>Gunneridae</taxon>
        <taxon>Pentapetalae</taxon>
        <taxon>rosids</taxon>
        <taxon>malvids</taxon>
        <taxon>Brassicales</taxon>
        <taxon>Brassicaceae</taxon>
        <taxon>Brassiceae</taxon>
        <taxon>Brassica</taxon>
    </lineage>
</organism>
<keyword evidence="2 4" id="KW-0119">Carbohydrate metabolism</keyword>
<dbReference type="EC" id="3.2.1.2" evidence="4"/>
<evidence type="ECO:0000256" key="4">
    <source>
        <dbReference type="RuleBase" id="RU000509"/>
    </source>
</evidence>
<dbReference type="Pfam" id="PF01373">
    <property type="entry name" value="Glyco_hydro_14"/>
    <property type="match status" value="1"/>
</dbReference>
<name>A0A8S9K094_BRACR</name>
<dbReference type="Gene3D" id="3.20.20.80">
    <property type="entry name" value="Glycosidases"/>
    <property type="match status" value="1"/>
</dbReference>
<evidence type="ECO:0000313" key="5">
    <source>
        <dbReference type="EMBL" id="KAF2587621.1"/>
    </source>
</evidence>
<protein>
    <recommendedName>
        <fullName evidence="4">Beta-amylase</fullName>
        <ecNumber evidence="4">3.2.1.2</ecNumber>
    </recommendedName>
</protein>
<dbReference type="SUPFAM" id="SSF51445">
    <property type="entry name" value="(Trans)glycosidases"/>
    <property type="match status" value="1"/>
</dbReference>
<comment type="similarity">
    <text evidence="1 4">Belongs to the glycosyl hydrolase 14 family.</text>
</comment>
<dbReference type="PANTHER" id="PTHR18829:SF0">
    <property type="entry name" value="PROTEIN YAE1 HOMOLOG"/>
    <property type="match status" value="1"/>
</dbReference>
<evidence type="ECO:0000256" key="3">
    <source>
        <dbReference type="ARBA" id="ARBA00023326"/>
    </source>
</evidence>
<dbReference type="InterPro" id="IPR017853">
    <property type="entry name" value="GH"/>
</dbReference>
<dbReference type="InterPro" id="IPR038881">
    <property type="entry name" value="Yae1-like"/>
</dbReference>
<dbReference type="InterPro" id="IPR001554">
    <property type="entry name" value="Glyco_hydro_14"/>
</dbReference>
<reference evidence="5" key="1">
    <citation type="submission" date="2019-12" db="EMBL/GenBank/DDBJ databases">
        <title>Genome sequencing and annotation of Brassica cretica.</title>
        <authorList>
            <person name="Studholme D.J."/>
            <person name="Sarris P.F."/>
        </authorList>
    </citation>
    <scope>NUCLEOTIDE SEQUENCE</scope>
    <source>
        <strain evidence="5">PFS-102/07</strain>
        <tissue evidence="5">Leaf</tissue>
    </source>
</reference>
<comment type="catalytic activity">
    <reaction evidence="4">
        <text>Hydrolysis of (1-&gt;4)-alpha-D-glucosidic linkages in polysaccharides so as to remove successive maltose units from the non-reducing ends of the chains.</text>
        <dbReference type="EC" id="3.2.1.2"/>
    </reaction>
</comment>
<proteinExistence type="inferred from homology"/>
<keyword evidence="4" id="KW-0326">Glycosidase</keyword>
<sequence>MVYTTIAPRNKVQEIIIDIMEIVSGNNQNRNKELPSWNQLEYLIDEWGRRRRRIGDGVLRSNRRALFSTEWKEEKREMDKTEIEIIAKDAGDCRHLDFCISFMILAGKDAGGLEEENLNIGFKESVLEGYNFGFVRGVSSALALLSEELKENLIDEGEARDKKGSWRRGAWLCLGDLNLFSELTSLLEKSSKIELERDTTRAPATNRSDSGNGLTAFTYLRMNKRLFEGQNWQQLVEFVKKMKEGGGVGRRRQLSEEDTTGSDLYVGFVRRSMKVEEASLV</sequence>
<keyword evidence="3 4" id="KW-0624">Polysaccharide degradation</keyword>